<evidence type="ECO:0000259" key="2">
    <source>
        <dbReference type="Pfam" id="PF25540"/>
    </source>
</evidence>
<organism evidence="3 4">
    <name type="scientific">Colletotrichum shisoi</name>
    <dbReference type="NCBI Taxonomy" id="2078593"/>
    <lineage>
        <taxon>Eukaryota</taxon>
        <taxon>Fungi</taxon>
        <taxon>Dikarya</taxon>
        <taxon>Ascomycota</taxon>
        <taxon>Pezizomycotina</taxon>
        <taxon>Sordariomycetes</taxon>
        <taxon>Hypocreomycetidae</taxon>
        <taxon>Glomerellales</taxon>
        <taxon>Glomerellaceae</taxon>
        <taxon>Colletotrichum</taxon>
        <taxon>Colletotrichum destructivum species complex</taxon>
    </lineage>
</organism>
<accession>A0A5Q4BXN0</accession>
<proteinExistence type="predicted"/>
<dbReference type="InterPro" id="IPR057683">
    <property type="entry name" value="DUF7923"/>
</dbReference>
<feature type="region of interest" description="Disordered" evidence="1">
    <location>
        <begin position="301"/>
        <end position="327"/>
    </location>
</feature>
<keyword evidence="4" id="KW-1185">Reference proteome</keyword>
<name>A0A5Q4BXN0_9PEZI</name>
<comment type="caution">
    <text evidence="3">The sequence shown here is derived from an EMBL/GenBank/DDBJ whole genome shotgun (WGS) entry which is preliminary data.</text>
</comment>
<feature type="region of interest" description="Disordered" evidence="1">
    <location>
        <begin position="174"/>
        <end position="198"/>
    </location>
</feature>
<protein>
    <recommendedName>
        <fullName evidence="2">DUF7923 domain-containing protein</fullName>
    </recommendedName>
</protein>
<evidence type="ECO:0000313" key="4">
    <source>
        <dbReference type="Proteomes" id="UP000326340"/>
    </source>
</evidence>
<feature type="domain" description="DUF7923" evidence="2">
    <location>
        <begin position="80"/>
        <end position="178"/>
    </location>
</feature>
<dbReference type="PANTHER" id="PTHR37543">
    <property type="entry name" value="CCCH ZINC FINGER DNA BINDING PROTEIN (AFU_ORTHOLOGUE AFUA_5G12760)"/>
    <property type="match status" value="1"/>
</dbReference>
<reference evidence="3 4" key="1">
    <citation type="journal article" date="2019" name="Sci. Rep.">
        <title>Colletotrichum shisoi sp. nov., an anthracnose pathogen of Perilla frutescens in Japan: molecular phylogenetic, morphological and genomic evidence.</title>
        <authorList>
            <person name="Gan P."/>
            <person name="Tsushima A."/>
            <person name="Hiroyama R."/>
            <person name="Narusaka M."/>
            <person name="Takano Y."/>
            <person name="Narusaka Y."/>
            <person name="Kawaradani M."/>
            <person name="Damm U."/>
            <person name="Shirasu K."/>
        </authorList>
    </citation>
    <scope>NUCLEOTIDE SEQUENCE [LARGE SCALE GENOMIC DNA]</scope>
    <source>
        <strain evidence="3 4">PG-2018a</strain>
    </source>
</reference>
<dbReference type="EMBL" id="PUHP01000227">
    <property type="protein sequence ID" value="TQN71845.1"/>
    <property type="molecule type" value="Genomic_DNA"/>
</dbReference>
<evidence type="ECO:0000256" key="1">
    <source>
        <dbReference type="SAM" id="MobiDB-lite"/>
    </source>
</evidence>
<dbReference type="Proteomes" id="UP000326340">
    <property type="component" value="Unassembled WGS sequence"/>
</dbReference>
<dbReference type="AlphaFoldDB" id="A0A5Q4BXN0"/>
<gene>
    <name evidence="3" type="ORF">CSHISOI_03716</name>
</gene>
<dbReference type="Pfam" id="PF25540">
    <property type="entry name" value="DUF7923"/>
    <property type="match status" value="2"/>
</dbReference>
<dbReference type="OrthoDB" id="2270193at2759"/>
<sequence length="421" mass="46549">MTDATESQSPSLEDRWRLCRTQDDQKASLIADLFDHIGEITGKLSEVELELREKKIIVKSMWDTINDSKERVVQLQTEKFLDHLVQQGLEGGKKASSFLGQAVASELKSVDQSLPHHLRVVARVFANLEGLAMTYTEMGVIHDPDVFYEFVRGFNMTNAMCDFVDAGNGKECADEKLKGDSGNPSRSEAPPKASTLTPAPHLTANFKFSVDDVHCRHILFGASADSGYVRLLGSYLETEEVRKKVILVEGPPFAQELAEIRHRFRVASFNKVFRRQKLVNFKPKVSSGYYVTPPATPSSDYASAAAKPASSSSSSAHMPRRSSSSANAVSPILGGIVRNKAGKRVDPPLSYALQDFNTMKNRKLCNSFHLTGRCFHMETWGRCSHEHGQSPTCKELRALVAVAGSCGRCPPVVLPFRFVLQ</sequence>
<evidence type="ECO:0000313" key="3">
    <source>
        <dbReference type="EMBL" id="TQN71845.1"/>
    </source>
</evidence>
<dbReference type="PANTHER" id="PTHR37543:SF1">
    <property type="entry name" value="CCCH ZINC FINGER DNA BINDING PROTEIN (AFU_ORTHOLOGUE AFUA_5G12760)"/>
    <property type="match status" value="1"/>
</dbReference>
<feature type="compositionally biased region" description="Low complexity" evidence="1">
    <location>
        <begin position="301"/>
        <end position="326"/>
    </location>
</feature>
<feature type="domain" description="DUF7923" evidence="2">
    <location>
        <begin position="202"/>
        <end position="273"/>
    </location>
</feature>